<dbReference type="AlphaFoldDB" id="A0A8H8CG91"/>
<feature type="compositionally biased region" description="Low complexity" evidence="1">
    <location>
        <begin position="461"/>
        <end position="479"/>
    </location>
</feature>
<comment type="caution">
    <text evidence="3">The sequence shown here is derived from an EMBL/GenBank/DDBJ whole genome shotgun (WGS) entry which is preliminary data.</text>
</comment>
<protein>
    <recommendedName>
        <fullName evidence="2">Meiotically up-regulated protein Msb1/Mug8 domain-containing protein</fullName>
    </recommendedName>
</protein>
<feature type="domain" description="Meiotically up-regulated protein Msb1/Mug8" evidence="2">
    <location>
        <begin position="122"/>
        <end position="324"/>
    </location>
</feature>
<feature type="compositionally biased region" description="Basic and acidic residues" evidence="1">
    <location>
        <begin position="862"/>
        <end position="872"/>
    </location>
</feature>
<feature type="region of interest" description="Disordered" evidence="1">
    <location>
        <begin position="848"/>
        <end position="910"/>
    </location>
</feature>
<feature type="region of interest" description="Disordered" evidence="1">
    <location>
        <begin position="788"/>
        <end position="832"/>
    </location>
</feature>
<evidence type="ECO:0000256" key="1">
    <source>
        <dbReference type="SAM" id="MobiDB-lite"/>
    </source>
</evidence>
<accession>A0A8H8CG91</accession>
<gene>
    <name evidence="3" type="ORF">JR316_010924</name>
</gene>
<feature type="region of interest" description="Disordered" evidence="1">
    <location>
        <begin position="1152"/>
        <end position="1213"/>
    </location>
</feature>
<organism evidence="3">
    <name type="scientific">Psilocybe cubensis</name>
    <name type="common">Psychedelic mushroom</name>
    <name type="synonym">Stropharia cubensis</name>
    <dbReference type="NCBI Taxonomy" id="181762"/>
    <lineage>
        <taxon>Eukaryota</taxon>
        <taxon>Fungi</taxon>
        <taxon>Dikarya</taxon>
        <taxon>Basidiomycota</taxon>
        <taxon>Agaricomycotina</taxon>
        <taxon>Agaricomycetes</taxon>
        <taxon>Agaricomycetidae</taxon>
        <taxon>Agaricales</taxon>
        <taxon>Agaricineae</taxon>
        <taxon>Strophariaceae</taxon>
        <taxon>Psilocybe</taxon>
    </lineage>
</organism>
<dbReference type="OrthoDB" id="3362494at2759"/>
<sequence>MPSLFSRTRTTSTPQKRHNLPADENYGLGSSDEFGRVNSRLSNRGVTLGTPSKKDKKKDQKFQKTFPSGREESEQPLDPQFPDGAFLPLNLEKPRNDNASEYHKEHDYGYLSYERHVVLGIEQVERLVEVVAEELETRGGITTPFIFSTTALDISSSAIKRLIRSFIGSCESFSGQKAQEAEAKWREEARFAGPHELGMCLRWGLARVIRSVGGQDVRGLVSWEHYVEFRESEAALQYPPIHFATHFLPPLPPPLQAIIVRLLDLLSRLVANSTSSGHTPPTLSPLFGPLFFGLGPATLAFHHAYIHYLRAVSAMEHLILSFVRWKDTPRVLQTSNPSASAASLGVPVRLKEWIKGYPSMLPDIQQKKPQPRRGARTVRVTSVRRNVRMYSPDLVKTASTWAYRPPGSNVSNGLANSKEWDRIAPATLKLAPRYSEGYKKRMDMPANFNPDISPGAAINMSPSQSTSSYLSTTSTSTGNSSLLPTSDYFGLSGVREGEDKFRSLTDLKWGEFESMGFGGLGDEKKLQFDLTESARTERSAKRQTLSWNDFSSAGFSRMDAPLSATLQFSTPLTHTISSWPAQSAEMTKKLKKTQKQLPAFGWDTEPVIGTEEVIEEAFLDVFCDLIYGGGWMDLERGEMLDRDCNWALVEYKSLPPSRTTASGGADPRTSTALLLFEEFVPLEYREQLAIKSSNRRRLPSLFSTSNKKTWKQAPTLNGRPYVVGHVPHSPSIREVEFEGLLHGTTSTKVLSLNPKASRLQTPVTTAPPPLPVPHATQAPVVKTVPAPTVKAESEAHAAPKSDEMHSDSTTSPSVKKSLFRLPTTPGSNRRSMIPAAYSSVDFETRMASYSDDDENVNPNEPEDVKQKRRESSADAWVDILVGSQSRRMGGQEAEFSDRKRGQGSKPLDPDDASLEVAQVLAAVQNRAPSPSSVMERVDQDYGMDHHLSDDYDIDEVETVPRTSNVEEDYDSESGLAYDDSEMDHGDQPQSAVLSALQAARNQRRLGYFDLHPERRNATQSMIDEDNLRAKLSNNDSEDEDEEEGQVHNIAEIRPLPVPPVAPVAQPTIQQPSPQAPVRSTVATLNRLQDLKLDNGAAPAVNNGLPSTPSKTAALIEMYRERERGGSPKTNPINVVPVVIAPLAPSRLPVRTASLPKESSLTATPSPKVSPRPSPSESLAIDLPRIPLEETGRSSPGRYQHGAPLQNVIEEDEE</sequence>
<proteinExistence type="predicted"/>
<feature type="region of interest" description="Disordered" evidence="1">
    <location>
        <begin position="751"/>
        <end position="775"/>
    </location>
</feature>
<dbReference type="PANTHER" id="PTHR28093:SF1">
    <property type="entry name" value="MORPHOGENESIS-RELATED PROTEIN MSB1"/>
    <property type="match status" value="1"/>
</dbReference>
<dbReference type="InterPro" id="IPR012965">
    <property type="entry name" value="Msb1/Mug8_dom"/>
</dbReference>
<dbReference type="EMBL" id="JAFIQS010000012">
    <property type="protein sequence ID" value="KAG5164418.1"/>
    <property type="molecule type" value="Genomic_DNA"/>
</dbReference>
<reference evidence="3" key="1">
    <citation type="submission" date="2021-02" db="EMBL/GenBank/DDBJ databases">
        <title>Psilocybe cubensis genome.</title>
        <authorList>
            <person name="Mckernan K.J."/>
            <person name="Crawford S."/>
            <person name="Trippe A."/>
            <person name="Kane L.T."/>
            <person name="Mclaughlin S."/>
        </authorList>
    </citation>
    <scope>NUCLEOTIDE SEQUENCE [LARGE SCALE GENOMIC DNA]</scope>
    <source>
        <strain evidence="3">MGC-MH-2018</strain>
    </source>
</reference>
<name>A0A8H8CG91_PSICU</name>
<feature type="region of interest" description="Disordered" evidence="1">
    <location>
        <begin position="1"/>
        <end position="100"/>
    </location>
</feature>
<dbReference type="Pfam" id="PF08101">
    <property type="entry name" value="Msb1-Mug8_dom"/>
    <property type="match status" value="1"/>
</dbReference>
<feature type="compositionally biased region" description="Basic and acidic residues" evidence="1">
    <location>
        <begin position="791"/>
        <end position="806"/>
    </location>
</feature>
<dbReference type="InterPro" id="IPR037508">
    <property type="entry name" value="Msb1/Mug8"/>
</dbReference>
<evidence type="ECO:0000259" key="2">
    <source>
        <dbReference type="Pfam" id="PF08101"/>
    </source>
</evidence>
<evidence type="ECO:0000313" key="3">
    <source>
        <dbReference type="EMBL" id="KAG5164418.1"/>
    </source>
</evidence>
<feature type="region of interest" description="Disordered" evidence="1">
    <location>
        <begin position="453"/>
        <end position="479"/>
    </location>
</feature>
<dbReference type="PANTHER" id="PTHR28093">
    <property type="entry name" value="MORPHOGENESIS-RELATED PROTEIN MSB1"/>
    <property type="match status" value="1"/>
</dbReference>
<feature type="compositionally biased region" description="Polar residues" evidence="1">
    <location>
        <begin position="1"/>
        <end position="14"/>
    </location>
</feature>
<feature type="region of interest" description="Disordered" evidence="1">
    <location>
        <begin position="1017"/>
        <end position="1045"/>
    </location>
</feature>